<comment type="function">
    <text evidence="9 10">Fluoride-specific ion channel. Important for reducing fluoride concentration in the cell, thus reducing its toxicity.</text>
</comment>
<name>A0A6F8ZHT5_9FIRM</name>
<keyword evidence="13" id="KW-1185">Reference proteome</keyword>
<keyword evidence="5 10" id="KW-0472">Membrane</keyword>
<dbReference type="KEGG" id="hfv:R50_1823"/>
<dbReference type="GO" id="GO:0005886">
    <property type="term" value="C:plasma membrane"/>
    <property type="evidence" value="ECO:0007669"/>
    <property type="project" value="UniProtKB-SubCell"/>
</dbReference>
<evidence type="ECO:0000256" key="7">
    <source>
        <dbReference type="ARBA" id="ARBA00035120"/>
    </source>
</evidence>
<gene>
    <name evidence="10 12" type="primary">crcB</name>
    <name evidence="10" type="synonym">fluC</name>
    <name evidence="12" type="ORF">R50_1823</name>
</gene>
<keyword evidence="10" id="KW-0813">Transport</keyword>
<evidence type="ECO:0000313" key="13">
    <source>
        <dbReference type="Proteomes" id="UP000503399"/>
    </source>
</evidence>
<dbReference type="Proteomes" id="UP000503399">
    <property type="component" value="Chromosome"/>
</dbReference>
<protein>
    <recommendedName>
        <fullName evidence="10">Fluoride-specific ion channel FluC</fullName>
    </recommendedName>
</protein>
<evidence type="ECO:0000256" key="1">
    <source>
        <dbReference type="ARBA" id="ARBA00004651"/>
    </source>
</evidence>
<keyword evidence="10" id="KW-0406">Ion transport</keyword>
<feature type="binding site" evidence="10">
    <location>
        <position position="73"/>
    </location>
    <ligand>
        <name>Na(+)</name>
        <dbReference type="ChEBI" id="CHEBI:29101"/>
        <note>structural</note>
    </ligand>
</feature>
<dbReference type="PANTHER" id="PTHR28259">
    <property type="entry name" value="FLUORIDE EXPORT PROTEIN 1-RELATED"/>
    <property type="match status" value="1"/>
</dbReference>
<keyword evidence="4 10" id="KW-1133">Transmembrane helix</keyword>
<evidence type="ECO:0000256" key="10">
    <source>
        <dbReference type="HAMAP-Rule" id="MF_00454"/>
    </source>
</evidence>
<evidence type="ECO:0000256" key="3">
    <source>
        <dbReference type="ARBA" id="ARBA00022692"/>
    </source>
</evidence>
<feature type="transmembrane region" description="Helical" evidence="10">
    <location>
        <begin position="35"/>
        <end position="53"/>
    </location>
</feature>
<comment type="activity regulation">
    <text evidence="10">Na(+) is not transported, but it plays an essential structural role and its presence is essential for fluoride channel function.</text>
</comment>
<evidence type="ECO:0000256" key="8">
    <source>
        <dbReference type="ARBA" id="ARBA00035585"/>
    </source>
</evidence>
<evidence type="ECO:0000256" key="9">
    <source>
        <dbReference type="ARBA" id="ARBA00049940"/>
    </source>
</evidence>
<keyword evidence="6 10" id="KW-0407">Ion channel</keyword>
<feature type="transmembrane region" description="Helical" evidence="10">
    <location>
        <begin position="65"/>
        <end position="84"/>
    </location>
</feature>
<evidence type="ECO:0000256" key="2">
    <source>
        <dbReference type="ARBA" id="ARBA00022475"/>
    </source>
</evidence>
<feature type="binding site" evidence="10">
    <location>
        <position position="76"/>
    </location>
    <ligand>
        <name>Na(+)</name>
        <dbReference type="ChEBI" id="CHEBI:29101"/>
        <note>structural</note>
    </ligand>
</feature>
<reference evidence="12 13" key="1">
    <citation type="submission" date="2020-02" db="EMBL/GenBank/DDBJ databases">
        <authorList>
            <person name="Hogendoorn C."/>
        </authorList>
    </citation>
    <scope>NUCLEOTIDE SEQUENCE [LARGE SCALE GENOMIC DNA]</scope>
    <source>
        <strain evidence="12">R501</strain>
    </source>
</reference>
<accession>A0A6F8ZHT5</accession>
<evidence type="ECO:0000256" key="4">
    <source>
        <dbReference type="ARBA" id="ARBA00022989"/>
    </source>
</evidence>
<dbReference type="GO" id="GO:0062054">
    <property type="term" value="F:fluoride channel activity"/>
    <property type="evidence" value="ECO:0007669"/>
    <property type="project" value="UniProtKB-UniRule"/>
</dbReference>
<keyword evidence="2 10" id="KW-1003">Cell membrane</keyword>
<comment type="subcellular location">
    <subcellularLocation>
        <location evidence="1 10">Cell membrane</location>
        <topology evidence="1 10">Multi-pass membrane protein</topology>
    </subcellularLocation>
</comment>
<organism evidence="12 13">
    <name type="scientific">Candidatus Hydrogenisulfobacillus filiaventi</name>
    <dbReference type="NCBI Taxonomy" id="2707344"/>
    <lineage>
        <taxon>Bacteria</taxon>
        <taxon>Bacillati</taxon>
        <taxon>Bacillota</taxon>
        <taxon>Clostridia</taxon>
        <taxon>Eubacteriales</taxon>
        <taxon>Clostridiales Family XVII. Incertae Sedis</taxon>
        <taxon>Candidatus Hydrogenisulfobacillus</taxon>
    </lineage>
</organism>
<keyword evidence="3 10" id="KW-0812">Transmembrane</keyword>
<keyword evidence="10" id="KW-0915">Sodium</keyword>
<feature type="region of interest" description="Disordered" evidence="11">
    <location>
        <begin position="122"/>
        <end position="148"/>
    </location>
</feature>
<proteinExistence type="inferred from homology"/>
<comment type="similarity">
    <text evidence="7 10">Belongs to the fluoride channel Fluc/FEX (TC 1.A.43) family.</text>
</comment>
<comment type="catalytic activity">
    <reaction evidence="8">
        <text>fluoride(in) = fluoride(out)</text>
        <dbReference type="Rhea" id="RHEA:76159"/>
        <dbReference type="ChEBI" id="CHEBI:17051"/>
    </reaction>
    <physiologicalReaction direction="left-to-right" evidence="8">
        <dbReference type="Rhea" id="RHEA:76160"/>
    </physiologicalReaction>
</comment>
<sequence>MGNTVVILVGGALGALARAAVAHWWPGQGSLPWVYVLINLSGAFAIGLVMTWSLETMRLRERGRLFGGVGFLGGYTTFSTWMLGTLELARHGHWPAAAAYLTGCLLLGPAATVAGIALGRAGSGRGTRAASTPLPEAEPEPAPPAQGS</sequence>
<evidence type="ECO:0000256" key="6">
    <source>
        <dbReference type="ARBA" id="ARBA00023303"/>
    </source>
</evidence>
<keyword evidence="10" id="KW-0479">Metal-binding</keyword>
<feature type="transmembrane region" description="Helical" evidence="10">
    <location>
        <begin position="96"/>
        <end position="118"/>
    </location>
</feature>
<evidence type="ECO:0000256" key="11">
    <source>
        <dbReference type="SAM" id="MobiDB-lite"/>
    </source>
</evidence>
<dbReference type="GO" id="GO:0046872">
    <property type="term" value="F:metal ion binding"/>
    <property type="evidence" value="ECO:0007669"/>
    <property type="project" value="UniProtKB-KW"/>
</dbReference>
<dbReference type="HAMAP" id="MF_00454">
    <property type="entry name" value="FluC"/>
    <property type="match status" value="1"/>
</dbReference>
<dbReference type="EMBL" id="LR778114">
    <property type="protein sequence ID" value="CAB1129324.1"/>
    <property type="molecule type" value="Genomic_DNA"/>
</dbReference>
<dbReference type="Pfam" id="PF02537">
    <property type="entry name" value="CRCB"/>
    <property type="match status" value="1"/>
</dbReference>
<dbReference type="PANTHER" id="PTHR28259:SF1">
    <property type="entry name" value="FLUORIDE EXPORT PROTEIN 1-RELATED"/>
    <property type="match status" value="1"/>
</dbReference>
<dbReference type="GO" id="GO:0140114">
    <property type="term" value="P:cellular detoxification of fluoride"/>
    <property type="evidence" value="ECO:0007669"/>
    <property type="project" value="UniProtKB-UniRule"/>
</dbReference>
<evidence type="ECO:0000256" key="5">
    <source>
        <dbReference type="ARBA" id="ARBA00023136"/>
    </source>
</evidence>
<evidence type="ECO:0000313" key="12">
    <source>
        <dbReference type="EMBL" id="CAB1129324.1"/>
    </source>
</evidence>
<dbReference type="InterPro" id="IPR003691">
    <property type="entry name" value="FluC"/>
</dbReference>
<dbReference type="AlphaFoldDB" id="A0A6F8ZHT5"/>